<evidence type="ECO:0000256" key="5">
    <source>
        <dbReference type="ARBA" id="ARBA00022725"/>
    </source>
</evidence>
<accession>A0AAW2FEI1</accession>
<dbReference type="Proteomes" id="UP001430953">
    <property type="component" value="Unassembled WGS sequence"/>
</dbReference>
<comment type="similarity">
    <text evidence="10">Belongs to the insect chemoreceptor superfamily. Heteromeric odorant receptor channel (TC 1.A.69) family.</text>
</comment>
<feature type="transmembrane region" description="Helical" evidence="10">
    <location>
        <begin position="299"/>
        <end position="316"/>
    </location>
</feature>
<evidence type="ECO:0000256" key="6">
    <source>
        <dbReference type="ARBA" id="ARBA00022989"/>
    </source>
</evidence>
<dbReference type="PANTHER" id="PTHR21137:SF35">
    <property type="entry name" value="ODORANT RECEPTOR 19A-RELATED"/>
    <property type="match status" value="1"/>
</dbReference>
<dbReference type="PANTHER" id="PTHR21137">
    <property type="entry name" value="ODORANT RECEPTOR"/>
    <property type="match status" value="1"/>
</dbReference>
<dbReference type="AlphaFoldDB" id="A0AAW2FEI1"/>
<keyword evidence="3 10" id="KW-0716">Sensory transduction</keyword>
<feature type="transmembrane region" description="Helical" evidence="10">
    <location>
        <begin position="127"/>
        <end position="147"/>
    </location>
</feature>
<evidence type="ECO:0000256" key="9">
    <source>
        <dbReference type="ARBA" id="ARBA00023224"/>
    </source>
</evidence>
<feature type="transmembrane region" description="Helical" evidence="10">
    <location>
        <begin position="347"/>
        <end position="366"/>
    </location>
</feature>
<evidence type="ECO:0000256" key="10">
    <source>
        <dbReference type="RuleBase" id="RU351113"/>
    </source>
</evidence>
<sequence>MQLFQLNFSMYTVGGVWRPIDWSSNIVKLLYNAYTFVVLSLLYFLMITQFMDIIFVVDNMDDFATNTLMLFTMVAVCCKATIVVVRRKAIKDVIQMLLTPPCKPRDEDEIEIQKKFNKFIRSSSIRYTLLATGSVSGVTVRSMLNAIQGYLPYRVWLPYDHNASLPTFWITSMQQIITVIFCTIINVGTETLVFGLFLQTCAQFEIFESRLRKMIFDKAKKSVKNEIKYPNHSSFSLNKNKTIISKYVDHHLKIYKYAKQVNIVFNQALFVQFFSSIIVLCTSVYYLSTHSKLSETATLIIYTICMFVQIYVYCWSGNEVILKSMSVGDTIYCMNWTALSVDEKKELLMIMLRCTLPIKFTSSFLVTLSLQSYSSVSIIYIAYYFILFAFLSAVVLYFLHLTYPRLLSFRS</sequence>
<keyword evidence="6 10" id="KW-1133">Transmembrane helix</keyword>
<evidence type="ECO:0000256" key="1">
    <source>
        <dbReference type="ARBA" id="ARBA00004651"/>
    </source>
</evidence>
<dbReference type="EMBL" id="JADYXP020000012">
    <property type="protein sequence ID" value="KAL0112612.1"/>
    <property type="molecule type" value="Genomic_DNA"/>
</dbReference>
<keyword evidence="9 10" id="KW-0807">Transducer</keyword>
<dbReference type="GO" id="GO:0004984">
    <property type="term" value="F:olfactory receptor activity"/>
    <property type="evidence" value="ECO:0007669"/>
    <property type="project" value="InterPro"/>
</dbReference>
<name>A0AAW2FEI1_9HYME</name>
<keyword evidence="5 10" id="KW-0552">Olfaction</keyword>
<feature type="transmembrane region" description="Helical" evidence="10">
    <location>
        <begin position="33"/>
        <end position="57"/>
    </location>
</feature>
<feature type="transmembrane region" description="Helical" evidence="10">
    <location>
        <begin position="378"/>
        <end position="399"/>
    </location>
</feature>
<evidence type="ECO:0000256" key="4">
    <source>
        <dbReference type="ARBA" id="ARBA00022692"/>
    </source>
</evidence>
<proteinExistence type="inferred from homology"/>
<evidence type="ECO:0000313" key="12">
    <source>
        <dbReference type="Proteomes" id="UP001430953"/>
    </source>
</evidence>
<keyword evidence="4 10" id="KW-0812">Transmembrane</keyword>
<evidence type="ECO:0000256" key="7">
    <source>
        <dbReference type="ARBA" id="ARBA00023136"/>
    </source>
</evidence>
<keyword evidence="8 10" id="KW-0675">Receptor</keyword>
<evidence type="ECO:0000256" key="2">
    <source>
        <dbReference type="ARBA" id="ARBA00022475"/>
    </source>
</evidence>
<feature type="transmembrane region" description="Helical" evidence="10">
    <location>
        <begin position="263"/>
        <end position="287"/>
    </location>
</feature>
<comment type="subcellular location">
    <subcellularLocation>
        <location evidence="1 10">Cell membrane</location>
        <topology evidence="1 10">Multi-pass membrane protein</topology>
    </subcellularLocation>
</comment>
<keyword evidence="12" id="KW-1185">Reference proteome</keyword>
<evidence type="ECO:0000313" key="11">
    <source>
        <dbReference type="EMBL" id="KAL0112612.1"/>
    </source>
</evidence>
<keyword evidence="7 10" id="KW-0472">Membrane</keyword>
<reference evidence="11 12" key="1">
    <citation type="submission" date="2023-03" db="EMBL/GenBank/DDBJ databases">
        <title>High recombination rates correlate with genetic variation in Cardiocondyla obscurior ants.</title>
        <authorList>
            <person name="Errbii M."/>
        </authorList>
    </citation>
    <scope>NUCLEOTIDE SEQUENCE [LARGE SCALE GENOMIC DNA]</scope>
    <source>
        <strain evidence="11">Alpha-2009</strain>
        <tissue evidence="11">Whole body</tissue>
    </source>
</reference>
<dbReference type="GO" id="GO:0005549">
    <property type="term" value="F:odorant binding"/>
    <property type="evidence" value="ECO:0007669"/>
    <property type="project" value="InterPro"/>
</dbReference>
<feature type="transmembrane region" description="Helical" evidence="10">
    <location>
        <begin position="63"/>
        <end position="85"/>
    </location>
</feature>
<gene>
    <name evidence="11" type="ORF">PUN28_012118</name>
</gene>
<dbReference type="Pfam" id="PF02949">
    <property type="entry name" value="7tm_6"/>
    <property type="match status" value="1"/>
</dbReference>
<evidence type="ECO:0000256" key="8">
    <source>
        <dbReference type="ARBA" id="ARBA00023170"/>
    </source>
</evidence>
<comment type="caution">
    <text evidence="10">Lacks conserved residue(s) required for the propagation of feature annotation.</text>
</comment>
<dbReference type="GO" id="GO:0005886">
    <property type="term" value="C:plasma membrane"/>
    <property type="evidence" value="ECO:0007669"/>
    <property type="project" value="UniProtKB-SubCell"/>
</dbReference>
<comment type="caution">
    <text evidence="11">The sequence shown here is derived from an EMBL/GenBank/DDBJ whole genome shotgun (WGS) entry which is preliminary data.</text>
</comment>
<protein>
    <recommendedName>
        <fullName evidence="10">Odorant receptor</fullName>
    </recommendedName>
</protein>
<dbReference type="GO" id="GO:0007165">
    <property type="term" value="P:signal transduction"/>
    <property type="evidence" value="ECO:0007669"/>
    <property type="project" value="UniProtKB-KW"/>
</dbReference>
<evidence type="ECO:0000256" key="3">
    <source>
        <dbReference type="ARBA" id="ARBA00022606"/>
    </source>
</evidence>
<feature type="transmembrane region" description="Helical" evidence="10">
    <location>
        <begin position="167"/>
        <end position="187"/>
    </location>
</feature>
<keyword evidence="2" id="KW-1003">Cell membrane</keyword>
<dbReference type="InterPro" id="IPR004117">
    <property type="entry name" value="7tm6_olfct_rcpt"/>
</dbReference>
<organism evidence="11 12">
    <name type="scientific">Cardiocondyla obscurior</name>
    <dbReference type="NCBI Taxonomy" id="286306"/>
    <lineage>
        <taxon>Eukaryota</taxon>
        <taxon>Metazoa</taxon>
        <taxon>Ecdysozoa</taxon>
        <taxon>Arthropoda</taxon>
        <taxon>Hexapoda</taxon>
        <taxon>Insecta</taxon>
        <taxon>Pterygota</taxon>
        <taxon>Neoptera</taxon>
        <taxon>Endopterygota</taxon>
        <taxon>Hymenoptera</taxon>
        <taxon>Apocrita</taxon>
        <taxon>Aculeata</taxon>
        <taxon>Formicoidea</taxon>
        <taxon>Formicidae</taxon>
        <taxon>Myrmicinae</taxon>
        <taxon>Cardiocondyla</taxon>
    </lineage>
</organism>